<dbReference type="InterPro" id="IPR001619">
    <property type="entry name" value="Sec1-like"/>
</dbReference>
<dbReference type="Pfam" id="PF00995">
    <property type="entry name" value="Sec1"/>
    <property type="match status" value="1"/>
</dbReference>
<dbReference type="InterPro" id="IPR036045">
    <property type="entry name" value="Sec1-like_sf"/>
</dbReference>
<reference evidence="3" key="1">
    <citation type="submission" date="2025-08" db="UniProtKB">
        <authorList>
            <consortium name="RefSeq"/>
        </authorList>
    </citation>
    <scope>IDENTIFICATION</scope>
    <source>
        <tissue evidence="3">Testes</tissue>
    </source>
</reference>
<dbReference type="Proteomes" id="UP000694865">
    <property type="component" value="Unplaced"/>
</dbReference>
<dbReference type="Gene3D" id="3.40.50.1910">
    <property type="match status" value="1"/>
</dbReference>
<dbReference type="PANTHER" id="PTHR11679">
    <property type="entry name" value="VESICLE PROTEIN SORTING-ASSOCIATED"/>
    <property type="match status" value="1"/>
</dbReference>
<dbReference type="GeneID" id="100367835"/>
<dbReference type="SUPFAM" id="SSF56815">
    <property type="entry name" value="Sec1/munc18-like (SM) proteins"/>
    <property type="match status" value="1"/>
</dbReference>
<gene>
    <name evidence="3" type="primary">LOC100367835</name>
</gene>
<sequence>MAAGIRSIHGCSSASWESVYPKVRRAVVFMDNACAECLHWNGGASQLFTNGAHDIKEFSSFESGSASQVKAVFIVSTPLIGRTASIIKDIVSGSNFQYCIVITAATPEVHFYVKNETYDPALESRLFGEFEEQMLLWMGNMNYTTEILCVPLFTASVCPSLFITPGHTSLFPLLPSDLRRLQEYRKHKDKKPIESLSDVEFSMLPKELQNKIKMFVCSMSSLLDQLKVNEDCYSVGTLSAIIASELAGLQSAKSRRKSAANKASIVFIDRSLDLVGPTGHHGDTLADKVIAVLPRLPCHSSDVAVNMADLCSEGSQYCSDVLVPGCLAHPGDSAASSLLNAMITSKHKECLMEINRQIVEAASEEGLPLQLTGRIGRVTADSIHTHLKLFKGQTEAFRKHAGLLQVALACVKTLKHDSYSTMENLLSIEKMLMLNTGDIDCPSAISQIMNLLEKQENRHKLEDILILLVFIYALLGEDSDESATEEKEIQDKLVDMIVKESDHSENIRHVFESGSFQHAASYRPLLKQIVDEIFNPNKPDLIDIEYKSSGLKDLLKSGFGLFMNVNKPRPNNHPLLILYVIGGVTSSEIRMVKEAVAAHRSSIQVIIGSTSIIKPTDIIHQVFSQDNLFPDEL</sequence>
<dbReference type="RefSeq" id="XP_006819040.1">
    <property type="nucleotide sequence ID" value="XM_006818977.1"/>
</dbReference>
<evidence type="ECO:0000313" key="3">
    <source>
        <dbReference type="RefSeq" id="XP_006819040.1"/>
    </source>
</evidence>
<accession>A0ABM0MG99</accession>
<comment type="similarity">
    <text evidence="1">Belongs to the STXBP/unc-18/SEC1 family.</text>
</comment>
<name>A0ABM0MG99_SACKO</name>
<dbReference type="InterPro" id="IPR027482">
    <property type="entry name" value="Sec1-like_dom2"/>
</dbReference>
<protein>
    <submittedName>
        <fullName evidence="3">Sec1 family domain-containing protein 2-like</fullName>
    </submittedName>
</protein>
<keyword evidence="2" id="KW-1185">Reference proteome</keyword>
<proteinExistence type="inferred from homology"/>
<evidence type="ECO:0000313" key="2">
    <source>
        <dbReference type="Proteomes" id="UP000694865"/>
    </source>
</evidence>
<organism evidence="2 3">
    <name type="scientific">Saccoglossus kowalevskii</name>
    <name type="common">Acorn worm</name>
    <dbReference type="NCBI Taxonomy" id="10224"/>
    <lineage>
        <taxon>Eukaryota</taxon>
        <taxon>Metazoa</taxon>
        <taxon>Hemichordata</taxon>
        <taxon>Enteropneusta</taxon>
        <taxon>Harrimaniidae</taxon>
        <taxon>Saccoglossus</taxon>
    </lineage>
</organism>
<evidence type="ECO:0000256" key="1">
    <source>
        <dbReference type="ARBA" id="ARBA00009884"/>
    </source>
</evidence>